<name>A0A6A5GHW2_CAERE</name>
<dbReference type="Proteomes" id="UP000483820">
    <property type="component" value="Chromosome V"/>
</dbReference>
<dbReference type="InterPro" id="IPR003406">
    <property type="entry name" value="Glyco_trans_14"/>
</dbReference>
<reference evidence="6 7" key="1">
    <citation type="submission" date="2019-12" db="EMBL/GenBank/DDBJ databases">
        <title>Chromosome-level assembly of the Caenorhabditis remanei genome.</title>
        <authorList>
            <person name="Teterina A.A."/>
            <person name="Willis J.H."/>
            <person name="Phillips P.C."/>
        </authorList>
    </citation>
    <scope>NUCLEOTIDE SEQUENCE [LARGE SCALE GENOMIC DNA]</scope>
    <source>
        <strain evidence="6 7">PX506</strain>
        <tissue evidence="6">Whole organism</tissue>
    </source>
</reference>
<keyword evidence="3" id="KW-0808">Transferase</keyword>
<dbReference type="Pfam" id="PF02485">
    <property type="entry name" value="Branch"/>
    <property type="match status" value="1"/>
</dbReference>
<dbReference type="GeneID" id="9807976"/>
<protein>
    <submittedName>
        <fullName evidence="6">Uncharacterized protein</fullName>
    </submittedName>
</protein>
<evidence type="ECO:0000313" key="6">
    <source>
        <dbReference type="EMBL" id="KAF1754364.1"/>
    </source>
</evidence>
<accession>A0A6A5GHW2</accession>
<dbReference type="RefSeq" id="XP_053582802.1">
    <property type="nucleotide sequence ID" value="XM_053733889.1"/>
</dbReference>
<gene>
    <name evidence="6" type="ORF">GCK72_020925</name>
</gene>
<comment type="caution">
    <text evidence="6">The sequence shown here is derived from an EMBL/GenBank/DDBJ whole genome shotgun (WGS) entry which is preliminary data.</text>
</comment>
<keyword evidence="4" id="KW-0472">Membrane</keyword>
<dbReference type="PANTHER" id="PTHR46671">
    <property type="entry name" value="PROTEIN CBG11221"/>
    <property type="match status" value="1"/>
</dbReference>
<dbReference type="EMBL" id="WUAV01000005">
    <property type="protein sequence ID" value="KAF1754364.1"/>
    <property type="molecule type" value="Genomic_DNA"/>
</dbReference>
<keyword evidence="2" id="KW-0328">Glycosyltransferase</keyword>
<proteinExistence type="predicted"/>
<keyword evidence="5" id="KW-0325">Glycoprotein</keyword>
<comment type="subcellular location">
    <subcellularLocation>
        <location evidence="1">Membrane</location>
        <topology evidence="1">Single-pass type II membrane protein</topology>
    </subcellularLocation>
</comment>
<dbReference type="AlphaFoldDB" id="A0A6A5GHW2"/>
<evidence type="ECO:0000256" key="4">
    <source>
        <dbReference type="ARBA" id="ARBA00023136"/>
    </source>
</evidence>
<dbReference type="PANTHER" id="PTHR46671:SF7">
    <property type="entry name" value="CORE-2_I-BRANCHING ENZYME"/>
    <property type="match status" value="1"/>
</dbReference>
<dbReference type="GO" id="GO:0016757">
    <property type="term" value="F:glycosyltransferase activity"/>
    <property type="evidence" value="ECO:0007669"/>
    <property type="project" value="UniProtKB-KW"/>
</dbReference>
<dbReference type="GO" id="GO:0016020">
    <property type="term" value="C:membrane"/>
    <property type="evidence" value="ECO:0007669"/>
    <property type="project" value="UniProtKB-SubCell"/>
</dbReference>
<organism evidence="6 7">
    <name type="scientific">Caenorhabditis remanei</name>
    <name type="common">Caenorhabditis vulgaris</name>
    <dbReference type="NCBI Taxonomy" id="31234"/>
    <lineage>
        <taxon>Eukaryota</taxon>
        <taxon>Metazoa</taxon>
        <taxon>Ecdysozoa</taxon>
        <taxon>Nematoda</taxon>
        <taxon>Chromadorea</taxon>
        <taxon>Rhabditida</taxon>
        <taxon>Rhabditina</taxon>
        <taxon>Rhabditomorpha</taxon>
        <taxon>Rhabditoidea</taxon>
        <taxon>Rhabditidae</taxon>
        <taxon>Peloderinae</taxon>
        <taxon>Caenorhabditis</taxon>
    </lineage>
</organism>
<evidence type="ECO:0000313" key="7">
    <source>
        <dbReference type="Proteomes" id="UP000483820"/>
    </source>
</evidence>
<evidence type="ECO:0000256" key="1">
    <source>
        <dbReference type="ARBA" id="ARBA00004606"/>
    </source>
</evidence>
<evidence type="ECO:0000256" key="5">
    <source>
        <dbReference type="ARBA" id="ARBA00023180"/>
    </source>
</evidence>
<dbReference type="KEGG" id="crq:GCK72_020925"/>
<evidence type="ECO:0000256" key="2">
    <source>
        <dbReference type="ARBA" id="ARBA00022676"/>
    </source>
</evidence>
<sequence>MRKVFQISISLAFIFFFWYFFRARAINFDPSIPDTQKVLTYERVISIHQKDGKDYCSNSKGYCRRPETRHVNCHAALRGDKEYLSTVTGPNRIPVVPNPYLNMSCAQISDRVLPKYNMNPLKLGGIAFARNVFTDYEFIEKQIQMTWHPDNRYCFVVDKLADRNFIEKMKQLVGCFDDQMVMMPVEIHMTSAGHNQNLAHTQCMQALLQYPNWGYLLLLQNYDIITKTVYEMDRVFDLLGGANDMQIKKENLYFRVKGLKWDPISLKLFKNTSGIPDHVLQTPLITSSGGVEATLSREAVRWLIETVDLTVSIDQRNQSNYGGDEQFISTFHINHQLGMPGHFTTSCMDYAPIPQITKQTVWGTPRSVWCRTMTHRHGTCLYGIEDLQPMAELPYLLWNKVYPQFDQAVVDCTAELIYNRTFLGQVDHELEEDYYSNLVTVKYHKDHKKPGFVLNCKPTQKLRNYEDYL</sequence>
<dbReference type="CTD" id="9807976"/>
<evidence type="ECO:0000256" key="3">
    <source>
        <dbReference type="ARBA" id="ARBA00022679"/>
    </source>
</evidence>